<feature type="compositionally biased region" description="Basic and acidic residues" evidence="5">
    <location>
        <begin position="560"/>
        <end position="573"/>
    </location>
</feature>
<dbReference type="AlphaFoldDB" id="A0A8S1N640"/>
<feature type="transmembrane region" description="Helical" evidence="6">
    <location>
        <begin position="116"/>
        <end position="138"/>
    </location>
</feature>
<dbReference type="OrthoDB" id="2148418at2759"/>
<feature type="coiled-coil region" evidence="4">
    <location>
        <begin position="301"/>
        <end position="328"/>
    </location>
</feature>
<reference evidence="7" key="1">
    <citation type="submission" date="2021-01" db="EMBL/GenBank/DDBJ databases">
        <authorList>
            <consortium name="Genoscope - CEA"/>
            <person name="William W."/>
        </authorList>
    </citation>
    <scope>NUCLEOTIDE SEQUENCE</scope>
</reference>
<protein>
    <recommendedName>
        <fullName evidence="9">Tetratricopeptide repeat protein</fullName>
    </recommendedName>
</protein>
<feature type="transmembrane region" description="Helical" evidence="6">
    <location>
        <begin position="177"/>
        <end position="200"/>
    </location>
</feature>
<proteinExistence type="predicted"/>
<evidence type="ECO:0000256" key="2">
    <source>
        <dbReference type="ARBA" id="ARBA00022803"/>
    </source>
</evidence>
<evidence type="ECO:0000256" key="3">
    <source>
        <dbReference type="PROSITE-ProRule" id="PRU00339"/>
    </source>
</evidence>
<feature type="repeat" description="TPR" evidence="3">
    <location>
        <begin position="501"/>
        <end position="534"/>
    </location>
</feature>
<dbReference type="PANTHER" id="PTHR45641:SF19">
    <property type="entry name" value="NEPHROCYSTIN-3"/>
    <property type="match status" value="1"/>
</dbReference>
<evidence type="ECO:0000256" key="6">
    <source>
        <dbReference type="SAM" id="Phobius"/>
    </source>
</evidence>
<feature type="region of interest" description="Disordered" evidence="5">
    <location>
        <begin position="556"/>
        <end position="660"/>
    </location>
</feature>
<name>A0A8S1N640_9CILI</name>
<sequence length="660" mass="77171">MKVEKADQTRVFSANDINFETNQSTQCENILAENIKNSELDVSLILSENNKKDKSKKENVNSYLINKRAFQEQRRFILRTLCLIQFHLLAPLLLCVFCMFKTFIVELLYDKEEQKFTFLFYISVALEIFILFSVTLSTKNARKIPYAQSAYVFFGIFLSLILAGLYSSIYYSDNQNVGFIILALINIFQGSNAGALFYFATLKQKKSILYSIPFICIFPLLLSLIYMFFMQNEFLKFACWMIALISIVLAILSVNALYQIIDGAIRKRLTLYCHYIYIYKNDCFLQRILTELFIYNFYYNMDSIRERLLQLDQQAQQFQQQNKYLEALNVFEEMLMIKKSAYGEDSEEYFKTSDKLCELCNLIAMIFLQKEKFDASLEFLKKADMLAQSSTRYKAITYNNLACFYRRNGKLRSALQYLQQALEIEIRQETAPSLADTHLNMCAVLSQLNRHAEALEHALISVVLLQDEFLMKPPDQKMEQSQNQDQKSGEQKMKDRVAVLAIAYHNLGVEFEYLKRFDEAIQTYQKAVRFGELHLPADHQLIGNLKNVLGNAQEQINQQRAKDTNKRQQKELQSRNQNKRKLVEVEATYKQTNKKKTEKNVQHQQQQVMGQTMRSNPQNNSVNIREDDQEQQGGVQQESSYNDHDELQQEAQIQLQQQQQ</sequence>
<keyword evidence="1" id="KW-0677">Repeat</keyword>
<evidence type="ECO:0008006" key="9">
    <source>
        <dbReference type="Google" id="ProtNLM"/>
    </source>
</evidence>
<dbReference type="Proteomes" id="UP000692954">
    <property type="component" value="Unassembled WGS sequence"/>
</dbReference>
<gene>
    <name evidence="7" type="ORF">PSON_ATCC_30995.1.T0520277</name>
</gene>
<accession>A0A8S1N640</accession>
<comment type="caution">
    <text evidence="7">The sequence shown here is derived from an EMBL/GenBank/DDBJ whole genome shotgun (WGS) entry which is preliminary data.</text>
</comment>
<dbReference type="SMART" id="SM00028">
    <property type="entry name" value="TPR"/>
    <property type="match status" value="4"/>
</dbReference>
<organism evidence="7 8">
    <name type="scientific">Paramecium sonneborni</name>
    <dbReference type="NCBI Taxonomy" id="65129"/>
    <lineage>
        <taxon>Eukaryota</taxon>
        <taxon>Sar</taxon>
        <taxon>Alveolata</taxon>
        <taxon>Ciliophora</taxon>
        <taxon>Intramacronucleata</taxon>
        <taxon>Oligohymenophorea</taxon>
        <taxon>Peniculida</taxon>
        <taxon>Parameciidae</taxon>
        <taxon>Paramecium</taxon>
    </lineage>
</organism>
<dbReference type="InterPro" id="IPR019734">
    <property type="entry name" value="TPR_rpt"/>
</dbReference>
<dbReference type="PROSITE" id="PS50005">
    <property type="entry name" value="TPR"/>
    <property type="match status" value="2"/>
</dbReference>
<dbReference type="Pfam" id="PF13424">
    <property type="entry name" value="TPR_12"/>
    <property type="match status" value="1"/>
</dbReference>
<feature type="transmembrane region" description="Helical" evidence="6">
    <location>
        <begin position="235"/>
        <end position="258"/>
    </location>
</feature>
<keyword evidence="6" id="KW-1133">Transmembrane helix</keyword>
<evidence type="ECO:0000256" key="1">
    <source>
        <dbReference type="ARBA" id="ARBA00022737"/>
    </source>
</evidence>
<feature type="transmembrane region" description="Helical" evidence="6">
    <location>
        <begin position="150"/>
        <end position="171"/>
    </location>
</feature>
<dbReference type="PANTHER" id="PTHR45641">
    <property type="entry name" value="TETRATRICOPEPTIDE REPEAT PROTEIN (AFU_ORTHOLOGUE AFUA_6G03870)"/>
    <property type="match status" value="1"/>
</dbReference>
<keyword evidence="4" id="KW-0175">Coiled coil</keyword>
<evidence type="ECO:0000313" key="8">
    <source>
        <dbReference type="Proteomes" id="UP000692954"/>
    </source>
</evidence>
<feature type="compositionally biased region" description="Polar residues" evidence="5">
    <location>
        <begin position="608"/>
        <end position="623"/>
    </location>
</feature>
<feature type="repeat" description="TPR" evidence="3">
    <location>
        <begin position="395"/>
        <end position="428"/>
    </location>
</feature>
<dbReference type="EMBL" id="CAJJDN010000052">
    <property type="protein sequence ID" value="CAD8088288.1"/>
    <property type="molecule type" value="Genomic_DNA"/>
</dbReference>
<keyword evidence="6" id="KW-0812">Transmembrane</keyword>
<feature type="transmembrane region" description="Helical" evidence="6">
    <location>
        <begin position="207"/>
        <end position="229"/>
    </location>
</feature>
<evidence type="ECO:0000313" key="7">
    <source>
        <dbReference type="EMBL" id="CAD8088288.1"/>
    </source>
</evidence>
<evidence type="ECO:0000256" key="5">
    <source>
        <dbReference type="SAM" id="MobiDB-lite"/>
    </source>
</evidence>
<dbReference type="Pfam" id="PF13181">
    <property type="entry name" value="TPR_8"/>
    <property type="match status" value="2"/>
</dbReference>
<keyword evidence="6" id="KW-0472">Membrane</keyword>
<keyword evidence="2 3" id="KW-0802">TPR repeat</keyword>
<feature type="compositionally biased region" description="Low complexity" evidence="5">
    <location>
        <begin position="649"/>
        <end position="660"/>
    </location>
</feature>
<feature type="transmembrane region" description="Helical" evidence="6">
    <location>
        <begin position="76"/>
        <end position="104"/>
    </location>
</feature>
<evidence type="ECO:0000256" key="4">
    <source>
        <dbReference type="SAM" id="Coils"/>
    </source>
</evidence>
<keyword evidence="8" id="KW-1185">Reference proteome</keyword>